<dbReference type="EMBL" id="KV748256">
    <property type="protein sequence ID" value="OCK87681.1"/>
    <property type="molecule type" value="Genomic_DNA"/>
</dbReference>
<proteinExistence type="predicted"/>
<name>A0ACC8EMX0_9PEZI</name>
<evidence type="ECO:0000313" key="2">
    <source>
        <dbReference type="Proteomes" id="UP000250078"/>
    </source>
</evidence>
<sequence>MGRVALKTICLYLAAIRSIHVNYILPVIIFKNTSLCYILDRATSLNPSLKEAISKLLILYSILTKIATSSNLILGVNTNAAFCLAFTGYLRIGEISYTNK</sequence>
<gene>
    <name evidence="1" type="ORF">K441DRAFT_592912</name>
</gene>
<evidence type="ECO:0000313" key="1">
    <source>
        <dbReference type="EMBL" id="OCK87681.1"/>
    </source>
</evidence>
<dbReference type="Proteomes" id="UP000250078">
    <property type="component" value="Unassembled WGS sequence"/>
</dbReference>
<accession>A0ACC8EMX0</accession>
<protein>
    <submittedName>
        <fullName evidence="1">Uncharacterized protein</fullName>
    </submittedName>
</protein>
<organism evidence="1 2">
    <name type="scientific">Cenococcum geophilum 1.58</name>
    <dbReference type="NCBI Taxonomy" id="794803"/>
    <lineage>
        <taxon>Eukaryota</taxon>
        <taxon>Fungi</taxon>
        <taxon>Dikarya</taxon>
        <taxon>Ascomycota</taxon>
        <taxon>Pezizomycotina</taxon>
        <taxon>Dothideomycetes</taxon>
        <taxon>Pleosporomycetidae</taxon>
        <taxon>Gloniales</taxon>
        <taxon>Gloniaceae</taxon>
        <taxon>Cenococcum</taxon>
    </lineage>
</organism>
<reference evidence="1 2" key="1">
    <citation type="journal article" date="2016" name="Nat. Commun.">
        <title>Ectomycorrhizal ecology is imprinted in the genome of the dominant symbiotic fungus Cenococcum geophilum.</title>
        <authorList>
            <consortium name="DOE Joint Genome Institute"/>
            <person name="Peter M."/>
            <person name="Kohler A."/>
            <person name="Ohm R.A."/>
            <person name="Kuo A."/>
            <person name="Krutzmann J."/>
            <person name="Morin E."/>
            <person name="Arend M."/>
            <person name="Barry K.W."/>
            <person name="Binder M."/>
            <person name="Choi C."/>
            <person name="Clum A."/>
            <person name="Copeland A."/>
            <person name="Grisel N."/>
            <person name="Haridas S."/>
            <person name="Kipfer T."/>
            <person name="LaButti K."/>
            <person name="Lindquist E."/>
            <person name="Lipzen A."/>
            <person name="Maire R."/>
            <person name="Meier B."/>
            <person name="Mihaltcheva S."/>
            <person name="Molinier V."/>
            <person name="Murat C."/>
            <person name="Poggeler S."/>
            <person name="Quandt C.A."/>
            <person name="Sperisen C."/>
            <person name="Tritt A."/>
            <person name="Tisserant E."/>
            <person name="Crous P.W."/>
            <person name="Henrissat B."/>
            <person name="Nehls U."/>
            <person name="Egli S."/>
            <person name="Spatafora J.W."/>
            <person name="Grigoriev I.V."/>
            <person name="Martin F.M."/>
        </authorList>
    </citation>
    <scope>NUCLEOTIDE SEQUENCE [LARGE SCALE GENOMIC DNA]</scope>
    <source>
        <strain evidence="1 2">1.58</strain>
    </source>
</reference>
<keyword evidence="2" id="KW-1185">Reference proteome</keyword>